<protein>
    <submittedName>
        <fullName evidence="2">Uncharacterized protein</fullName>
    </submittedName>
</protein>
<organism evidence="2">
    <name type="scientific">uncultured Thermomicrobiales bacterium</name>
    <dbReference type="NCBI Taxonomy" id="1645740"/>
    <lineage>
        <taxon>Bacteria</taxon>
        <taxon>Pseudomonadati</taxon>
        <taxon>Thermomicrobiota</taxon>
        <taxon>Thermomicrobia</taxon>
        <taxon>Thermomicrobiales</taxon>
        <taxon>environmental samples</taxon>
    </lineage>
</organism>
<name>A0A6J4VGF4_9BACT</name>
<accession>A0A6J4VGF4</accession>
<dbReference type="AlphaFoldDB" id="A0A6J4VGF4"/>
<feature type="region of interest" description="Disordered" evidence="1">
    <location>
        <begin position="1"/>
        <end position="51"/>
    </location>
</feature>
<proteinExistence type="predicted"/>
<feature type="non-terminal residue" evidence="2">
    <location>
        <position position="103"/>
    </location>
</feature>
<reference evidence="2" key="1">
    <citation type="submission" date="2020-02" db="EMBL/GenBank/DDBJ databases">
        <authorList>
            <person name="Meier V. D."/>
        </authorList>
    </citation>
    <scope>NUCLEOTIDE SEQUENCE</scope>
    <source>
        <strain evidence="2">AVDCRST_MAG59</strain>
    </source>
</reference>
<dbReference type="EMBL" id="CADCWF010000326">
    <property type="protein sequence ID" value="CAA9578698.1"/>
    <property type="molecule type" value="Genomic_DNA"/>
</dbReference>
<sequence>MTYRTEPGDASPGRGRGIHGPTVGGLIVVPRREGGAPPAVGRPAREAAAQPSFCRRRGRPALAADRSWTLPALIATEPRRRTALRAETAAVAFRPEAAAVAFG</sequence>
<gene>
    <name evidence="2" type="ORF">AVDCRST_MAG59-4399</name>
</gene>
<evidence type="ECO:0000313" key="2">
    <source>
        <dbReference type="EMBL" id="CAA9578698.1"/>
    </source>
</evidence>
<evidence type="ECO:0000256" key="1">
    <source>
        <dbReference type="SAM" id="MobiDB-lite"/>
    </source>
</evidence>